<evidence type="ECO:0000313" key="2">
    <source>
        <dbReference type="EMBL" id="CAA3033807.1"/>
    </source>
</evidence>
<protein>
    <recommendedName>
        <fullName evidence="1">DUF7054 domain-containing protein</fullName>
    </recommendedName>
</protein>
<keyword evidence="3" id="KW-1185">Reference proteome</keyword>
<accession>A0A8S0VNQ6</accession>
<organism evidence="2 3">
    <name type="scientific">Olea europaea subsp. europaea</name>
    <dbReference type="NCBI Taxonomy" id="158383"/>
    <lineage>
        <taxon>Eukaryota</taxon>
        <taxon>Viridiplantae</taxon>
        <taxon>Streptophyta</taxon>
        <taxon>Embryophyta</taxon>
        <taxon>Tracheophyta</taxon>
        <taxon>Spermatophyta</taxon>
        <taxon>Magnoliopsida</taxon>
        <taxon>eudicotyledons</taxon>
        <taxon>Gunneridae</taxon>
        <taxon>Pentapetalae</taxon>
        <taxon>asterids</taxon>
        <taxon>lamiids</taxon>
        <taxon>Lamiales</taxon>
        <taxon>Oleaceae</taxon>
        <taxon>Oleeae</taxon>
        <taxon>Olea</taxon>
    </lineage>
</organism>
<dbReference type="PANTHER" id="PTHR33270:SF7">
    <property type="entry name" value="SNRNP25 UBIQUITIN-LIKE DOMAIN-CONTAINING PROTEIN"/>
    <property type="match status" value="1"/>
</dbReference>
<dbReference type="PANTHER" id="PTHR33270">
    <property type="entry name" value="BNAC05G50380D PROTEIN"/>
    <property type="match status" value="1"/>
</dbReference>
<gene>
    <name evidence="2" type="ORF">OLEA9_A054628</name>
</gene>
<evidence type="ECO:0000259" key="1">
    <source>
        <dbReference type="Pfam" id="PF23156"/>
    </source>
</evidence>
<dbReference type="Proteomes" id="UP000594638">
    <property type="component" value="Unassembled WGS sequence"/>
</dbReference>
<dbReference type="Pfam" id="PF23156">
    <property type="entry name" value="DUF7054"/>
    <property type="match status" value="1"/>
</dbReference>
<dbReference type="InterPro" id="IPR040358">
    <property type="entry name" value="At4g22758-like"/>
</dbReference>
<name>A0A8S0VNQ6_OLEEU</name>
<dbReference type="InterPro" id="IPR055482">
    <property type="entry name" value="DUF7054"/>
</dbReference>
<feature type="domain" description="DUF7054" evidence="1">
    <location>
        <begin position="39"/>
        <end position="122"/>
    </location>
</feature>
<proteinExistence type="predicted"/>
<sequence length="140" mass="15699">MSFSSSKRRQEVVEGAGRPKEVVGKRGGFVDEYEKQRQLTKLLMNVNIEKSLGPVKVVISPENTVGDLIKAAIEIYGKEKRRPLLDDTDPRCFELHYSQFSLQSLKPYEKLMNLGSRNFFLCLKSAVTASSSDKAKAADN</sequence>
<dbReference type="OrthoDB" id="651546at2759"/>
<dbReference type="AlphaFoldDB" id="A0A8S0VNQ6"/>
<comment type="caution">
    <text evidence="2">The sequence shown here is derived from an EMBL/GenBank/DDBJ whole genome shotgun (WGS) entry which is preliminary data.</text>
</comment>
<dbReference type="Gramene" id="OE9A054628T1">
    <property type="protein sequence ID" value="OE9A054628C1"/>
    <property type="gene ID" value="OE9A054628"/>
</dbReference>
<dbReference type="EMBL" id="CACTIH010010834">
    <property type="protein sequence ID" value="CAA3033807.1"/>
    <property type="molecule type" value="Genomic_DNA"/>
</dbReference>
<reference evidence="2 3" key="1">
    <citation type="submission" date="2019-12" db="EMBL/GenBank/DDBJ databases">
        <authorList>
            <person name="Alioto T."/>
            <person name="Alioto T."/>
            <person name="Gomez Garrido J."/>
        </authorList>
    </citation>
    <scope>NUCLEOTIDE SEQUENCE [LARGE SCALE GENOMIC DNA]</scope>
</reference>
<evidence type="ECO:0000313" key="3">
    <source>
        <dbReference type="Proteomes" id="UP000594638"/>
    </source>
</evidence>